<evidence type="ECO:0000256" key="5">
    <source>
        <dbReference type="ARBA" id="ARBA00022484"/>
    </source>
</evidence>
<evidence type="ECO:0000256" key="4">
    <source>
        <dbReference type="ARBA" id="ARBA00018602"/>
    </source>
</evidence>
<keyword evidence="17" id="KW-0511">Multifunctional enzyme</keyword>
<dbReference type="GO" id="GO:0004482">
    <property type="term" value="F:mRNA 5'-cap (guanine-N7-)-methyltransferase activity"/>
    <property type="evidence" value="ECO:0007669"/>
    <property type="project" value="InterPro"/>
</dbReference>
<evidence type="ECO:0000256" key="27">
    <source>
        <dbReference type="SAM" id="MobiDB-lite"/>
    </source>
</evidence>
<keyword evidence="31" id="KW-1185">Reference proteome</keyword>
<reference evidence="30" key="1">
    <citation type="journal article" date="2018" name="Nature">
        <title>The evolutionary history of vertebrate RNA viruses.</title>
        <authorList>
            <person name="Shi M."/>
            <person name="Lin X.D."/>
            <person name="Chen X."/>
            <person name="Tian J.H."/>
            <person name="Chen L.J."/>
            <person name="Li K."/>
            <person name="Wang W."/>
            <person name="Eden J.S."/>
            <person name="Shen J.J."/>
            <person name="Liu L."/>
            <person name="Holmes E.C."/>
            <person name="Zhang Y.Z."/>
        </authorList>
    </citation>
    <scope>NUCLEOTIDE SEQUENCE [LARGE SCALE GENOMIC DNA]</scope>
    <source>
        <strain evidence="30">XYHYS28627</strain>
    </source>
</reference>
<evidence type="ECO:0000256" key="10">
    <source>
        <dbReference type="ARBA" id="ARBA00022695"/>
    </source>
</evidence>
<comment type="subcellular location">
    <subcellularLocation>
        <location evidence="1">Virion</location>
    </subcellularLocation>
</comment>
<dbReference type="InterPro" id="IPR026890">
    <property type="entry name" value="Mononeg_mRNAcap"/>
</dbReference>
<keyword evidence="7" id="KW-0507">mRNA processing</keyword>
<keyword evidence="13" id="KW-0067">ATP-binding</keyword>
<dbReference type="GO" id="GO:0044423">
    <property type="term" value="C:virion component"/>
    <property type="evidence" value="ECO:0007669"/>
    <property type="project" value="UniProtKB-KW"/>
</dbReference>
<evidence type="ECO:0000256" key="18">
    <source>
        <dbReference type="ARBA" id="ARBA00024494"/>
    </source>
</evidence>
<evidence type="ECO:0000256" key="12">
    <source>
        <dbReference type="ARBA" id="ARBA00022801"/>
    </source>
</evidence>
<protein>
    <recommendedName>
        <fullName evidence="4">RNA-directed RNA polymerase L</fullName>
        <ecNumber evidence="20">2.1.1.375</ecNumber>
        <ecNumber evidence="2">2.7.7.48</ecNumber>
        <ecNumber evidence="3">2.7.7.88</ecNumber>
    </recommendedName>
    <alternativeName>
        <fullName evidence="21">Large structural protein</fullName>
    </alternativeName>
    <alternativeName>
        <fullName evidence="23">Replicase</fullName>
    </alternativeName>
    <alternativeName>
        <fullName evidence="22">Transcriptase</fullName>
    </alternativeName>
</protein>
<dbReference type="Pfam" id="PF14318">
    <property type="entry name" value="Mononeg_mRNAcap"/>
    <property type="match status" value="1"/>
</dbReference>
<evidence type="ECO:0000256" key="25">
    <source>
        <dbReference type="ARBA" id="ARBA00047370"/>
    </source>
</evidence>
<evidence type="ECO:0000256" key="14">
    <source>
        <dbReference type="ARBA" id="ARBA00022844"/>
    </source>
</evidence>
<keyword evidence="9" id="KW-0949">S-adenosyl-L-methionine</keyword>
<comment type="catalytic activity">
    <reaction evidence="25">
        <text>a 5'-end (5'-triphosphoguanosine)-adenylyl-adenylyl-cytidylyl-adenosine in mRNA + 2 S-adenosyl-L-methionine = a 5'-end (N(7)-methyl 5'-triphosphoguanosine)-(2'-O-methyladenylyl)-adenylyl-cytidylyl-adenosine in mRNA + 2 S-adenosyl-L-homocysteine + H(+)</text>
        <dbReference type="Rhea" id="RHEA:65376"/>
        <dbReference type="Rhea" id="RHEA-COMP:16797"/>
        <dbReference type="Rhea" id="RHEA-COMP:16798"/>
        <dbReference type="ChEBI" id="CHEBI:15378"/>
        <dbReference type="ChEBI" id="CHEBI:57856"/>
        <dbReference type="ChEBI" id="CHEBI:59789"/>
        <dbReference type="ChEBI" id="CHEBI:156483"/>
        <dbReference type="ChEBI" id="CHEBI:156484"/>
        <dbReference type="EC" id="2.1.1.375"/>
    </reaction>
</comment>
<dbReference type="EMBL" id="MG599980">
    <property type="protein sequence ID" value="AVM87241.1"/>
    <property type="molecule type" value="Viral_cRNA"/>
</dbReference>
<evidence type="ECO:0000256" key="22">
    <source>
        <dbReference type="ARBA" id="ARBA00030436"/>
    </source>
</evidence>
<evidence type="ECO:0000256" key="19">
    <source>
        <dbReference type="ARBA" id="ARBA00024499"/>
    </source>
</evidence>
<dbReference type="PROSITE" id="PS50526">
    <property type="entry name" value="RDRP_SSRNA_NEG_NONSEG"/>
    <property type="match status" value="1"/>
</dbReference>
<dbReference type="Pfam" id="PF14314">
    <property type="entry name" value="Methyltrans_Mon_2nd"/>
    <property type="match status" value="1"/>
</dbReference>
<keyword evidence="14" id="KW-0946">Virion</keyword>
<evidence type="ECO:0000259" key="29">
    <source>
        <dbReference type="PROSITE" id="PS51590"/>
    </source>
</evidence>
<evidence type="ECO:0000256" key="15">
    <source>
        <dbReference type="ARBA" id="ARBA00022953"/>
    </source>
</evidence>
<keyword evidence="11" id="KW-0547">Nucleotide-binding</keyword>
<evidence type="ECO:0000256" key="17">
    <source>
        <dbReference type="ARBA" id="ARBA00023268"/>
    </source>
</evidence>
<dbReference type="InterPro" id="IPR014023">
    <property type="entry name" value="Mononeg_RNA_pol_cat"/>
</dbReference>
<evidence type="ECO:0000256" key="26">
    <source>
        <dbReference type="ARBA" id="ARBA00048548"/>
    </source>
</evidence>
<keyword evidence="5" id="KW-0696">RNA-directed RNA polymerase</keyword>
<dbReference type="GO" id="GO:0005524">
    <property type="term" value="F:ATP binding"/>
    <property type="evidence" value="ECO:0007669"/>
    <property type="project" value="UniProtKB-KW"/>
</dbReference>
<dbReference type="SMR" id="A0A2P1GMN0"/>
<keyword evidence="8" id="KW-0808">Transferase</keyword>
<evidence type="ECO:0000256" key="16">
    <source>
        <dbReference type="ARBA" id="ARBA00023042"/>
    </source>
</evidence>
<feature type="domain" description="RdRp catalytic" evidence="28">
    <location>
        <begin position="623"/>
        <end position="807"/>
    </location>
</feature>
<evidence type="ECO:0000256" key="3">
    <source>
        <dbReference type="ARBA" id="ARBA00012582"/>
    </source>
</evidence>
<dbReference type="RefSeq" id="YP_010085045.1">
    <property type="nucleotide sequence ID" value="NC_055175.1"/>
</dbReference>
<proteinExistence type="predicted"/>
<dbReference type="EC" id="2.7.7.48" evidence="2"/>
<evidence type="ECO:0000256" key="2">
    <source>
        <dbReference type="ARBA" id="ARBA00012494"/>
    </source>
</evidence>
<keyword evidence="15" id="KW-0693">Viral RNA replication</keyword>
<dbReference type="GeneID" id="65100074"/>
<comment type="catalytic activity">
    <reaction evidence="18">
        <text>a 5'-end triphospho-adenylyl-adenylyl-cytidylyl-adenosine in mRNA + GDP + H(+) = a 5'-end (5'-triphosphoguanosine)-adenylyl-adenylyl-cytidylyl-adenosine in mRNA + diphosphate</text>
        <dbReference type="Rhea" id="RHEA:65436"/>
        <dbReference type="Rhea" id="RHEA-COMP:16797"/>
        <dbReference type="Rhea" id="RHEA-COMP:16799"/>
        <dbReference type="ChEBI" id="CHEBI:15378"/>
        <dbReference type="ChEBI" id="CHEBI:33019"/>
        <dbReference type="ChEBI" id="CHEBI:58189"/>
        <dbReference type="ChEBI" id="CHEBI:156484"/>
        <dbReference type="ChEBI" id="CHEBI:156503"/>
        <dbReference type="EC" id="2.7.7.88"/>
    </reaction>
</comment>
<dbReference type="GO" id="GO:0003924">
    <property type="term" value="F:GTPase activity"/>
    <property type="evidence" value="ECO:0007669"/>
    <property type="project" value="RHEA"/>
</dbReference>
<dbReference type="PROSITE" id="PS51590">
    <property type="entry name" value="SAM_MT_MNV_L"/>
    <property type="match status" value="1"/>
</dbReference>
<feature type="domain" description="Mononegavirus-type SAM-dependent 2'-O-MTase" evidence="29">
    <location>
        <begin position="1717"/>
        <end position="1909"/>
    </location>
</feature>
<keyword evidence="16" id="KW-0506">mRNA capping</keyword>
<evidence type="ECO:0000313" key="31">
    <source>
        <dbReference type="Proteomes" id="UP000297055"/>
    </source>
</evidence>
<evidence type="ECO:0000256" key="9">
    <source>
        <dbReference type="ARBA" id="ARBA00022691"/>
    </source>
</evidence>
<feature type="region of interest" description="Disordered" evidence="27">
    <location>
        <begin position="1645"/>
        <end position="1666"/>
    </location>
</feature>
<evidence type="ECO:0000256" key="20">
    <source>
        <dbReference type="ARBA" id="ARBA00026099"/>
    </source>
</evidence>
<evidence type="ECO:0000256" key="8">
    <source>
        <dbReference type="ARBA" id="ARBA00022679"/>
    </source>
</evidence>
<dbReference type="Proteomes" id="UP000297055">
    <property type="component" value="Segment"/>
</dbReference>
<sequence>MDLDYTVPKHELQFMEGRLCSPITGDSIDLVARSVGKLSNVSRNPALQTCRIPCHIYRLSRYDEVTRFLNGTSSRFYPFHRLFPDLLTEESSMSDSISVAVMQGGVEGLDWADEEVKHSAKWLQDHTDRLLGQPEMTPKMSQCIKESGYFIPYMCWISIINEVRRCQKHREDQGRFFSTCLGRYQLLVAGEFFFIKWTLTPEDITAILGGTYHEEELPQGENPTTFADGTCALVAGVLDELLMVKDVVVARLNATVAARAAHQEDDLPDHPNPDSLQLVFEKGDDLLRLLGNEAYPIIKMFEPLMLGRAQLFGVMTERKSWFLKTMIRATNTLISGVQGSKEKTAGRAWLTAILSLGCRPQQMCEAFSVQKCWGHPILHAEDAIKKVQKHATVRKVISINEVLEVFCVFKYQILKHHFDTVGGWPTPLHETTLTPGINRFMKAHQYPTLQQAESFLYEYVHFHHGQIYSSDIAHDLRLFVKDKATACEKPYWDSSFDRNILGYDPPRQPTPRRVPEAFLAQEDFSPQEIIEYAENLGYLDKDQINFSFSLKEKELGIGRCFGKLPYKTRNLQTLCEGLLSGGIAHAFPNNMMVVTERELKEALLSQGHSHRNATAHDDNTVIRGATFVADLEKYNLAFRYELTRPFIEYCNTCYNTPNLFNWMHLLIPLCYMHVSDRFNPPHGLNETNRDNPPIGPSAYRQHAGGIEGLQQKLWTSISCSQILLTELRTGFKIESAVQGDNQSVTTKTVFTKSEPPEVQENIAEDTAAKVAAALAKSTNRIGIRLKPEETFVHSGFIYFGKKQYLNGVLLPQSNKVFLRCGPFADSLYDDLQGMLASIGTCVERAMSETRHVLGIRGLGAFHTWVSVRNLDRHHLGVEPTQSLTVLALGKELTNSAIKRALRTPQVLGGLGFLLREKMFYRNLPDPVSSALYQMKWAAETLDQYEEYLAALSVAPGSATELELCSSPLSLNIDSSQDITMYLRRLVRDGITSTARNKIIKTLFHAQSADEDTAIAKFLVSSTPVFPRFASSMMELTPSGKRLSILGYLEGTKTLVSSNITRSNHAESLIAKLNDITLDRWSCWFNTDKGLLQIAIAAELITERCTMVLAQTLRLYTWKDLLEGRNMIGSTLPCMLEQFTIIQQTEGDTCSSCHDPPPDVHQFFAIGCFNHSAIVSRPDDRRIHWTLGPHLPYIGSRTEDKIGDPPVKLKRSTPPMKEAAKLMSHFQWVTGSKTEGAKYATPFVGARVALEPEVVELLAPTHFSGNICHRYADHELSKAFMANRMPNVASHAICSTNHLGPYSGGSKEAIDTNIIFQSLINYMVAVFDLSNQNTRTEKGKRVFIHAHPRKCCTKEVPSEYITFSGEPITLPTLYQDNIFVYDPDPLAAGFSRWDDLPVADLLTHINQAKLEDLKRTPELFAWSFAEEILKETLLHDLSGLANGSKQSKGFITEFLSFPVTGILYCFGCQMLIWLSRLLTTRDLDECDLTYTGVFTLLKSMHHGAYKTLFDTFVHPQVQERFFPVVGRVIYDVEGQAGLAARANVVRMFLMACLRHAATTITDTKDRQTKVVWVGFPLEGETEDICREHMDRSYNIATRIIESDRLTATANRDNFVVRSSIYLCAVTKTLYRFQTLSWAREIRAASHTIPKSQQPPAPKKRDKPDGSYLGPQAATLGLRVPVMRASSGFSKDVAGLLPCNVQGLCRMIRSASSSNHFCRWTGKHSSMHYKLDELLEGKRTYQQVATLAEGEGSGARLLILKYGAHSVLFNTLANPNQETTEVHGGRVRPRMLVDIWDRANIELNNSLLQNTDLSKASWCTHAKSLKGLPVSLITMDADVKEAETSLAIADTIEQCLLSGFLSRGGDLVLKVYLDMIHVVHRYLCVALTYFGHVELRKPISSDRRSVEWYIVCQHLTDKIPTAHAGCETWSYDDTEALIISCMQRQVTHIAKWLGVLKSQEFTARHKEYHGLGFEWVSSSLFRRLGLVGDVDGWAGVLSQSIDMFSQQILRQLAAMRSARTSLNKERHFVASPLGRLSHLSYEHWKRQLLLGVTEVGEFTRRVMDAKNHEVYTCQHLVFTYRPHCADSVRLSSTFVSRPDIAFLKLAERFVAMTIARRG</sequence>
<dbReference type="GO" id="GO:0030430">
    <property type="term" value="C:host cell cytoplasm"/>
    <property type="evidence" value="ECO:0007669"/>
    <property type="project" value="UniProtKB-SubCell"/>
</dbReference>
<dbReference type="EC" id="2.1.1.375" evidence="20"/>
<dbReference type="GO" id="GO:0003968">
    <property type="term" value="F:RNA-directed RNA polymerase activity"/>
    <property type="evidence" value="ECO:0007669"/>
    <property type="project" value="UniProtKB-KW"/>
</dbReference>
<dbReference type="EC" id="2.7.7.88" evidence="3"/>
<keyword evidence="6" id="KW-0489">Methyltransferase</keyword>
<dbReference type="Pfam" id="PF00946">
    <property type="entry name" value="Mononeg_RNA_pol"/>
    <property type="match status" value="1"/>
</dbReference>
<keyword evidence="12" id="KW-0378">Hydrolase</keyword>
<evidence type="ECO:0000256" key="23">
    <source>
        <dbReference type="ARBA" id="ARBA00031012"/>
    </source>
</evidence>
<dbReference type="KEGG" id="vg:65100074"/>
<comment type="catalytic activity">
    <reaction evidence="24">
        <text>a 5'-end (5'-triphosphoguanosine)-adenylyl-adenylyl-cytidylyl-adenosine in mRNA + S-adenosyl-L-methionine = a 5'-end (5'-triphosphoguanosine)-(2'-O-methyladenylyl)-adenylyl-cytidylyl-adenosine in mRNA + S-adenosyl-L-homocysteine + H(+)</text>
        <dbReference type="Rhea" id="RHEA:65380"/>
        <dbReference type="Rhea" id="RHEA-COMP:16797"/>
        <dbReference type="Rhea" id="RHEA-COMP:16801"/>
        <dbReference type="ChEBI" id="CHEBI:15378"/>
        <dbReference type="ChEBI" id="CHEBI:57856"/>
        <dbReference type="ChEBI" id="CHEBI:59789"/>
        <dbReference type="ChEBI" id="CHEBI:156482"/>
        <dbReference type="ChEBI" id="CHEBI:156484"/>
    </reaction>
</comment>
<dbReference type="InterPro" id="IPR025786">
    <property type="entry name" value="Mononega_L_MeTrfase"/>
</dbReference>
<name>A0A2P1GMN0_9MONO</name>
<evidence type="ECO:0000259" key="28">
    <source>
        <dbReference type="PROSITE" id="PS50526"/>
    </source>
</evidence>
<dbReference type="InterPro" id="IPR039530">
    <property type="entry name" value="L_methyltransferase_rhabdo"/>
</dbReference>
<evidence type="ECO:0000313" key="30">
    <source>
        <dbReference type="EMBL" id="AVM87241.1"/>
    </source>
</evidence>
<evidence type="ECO:0000256" key="7">
    <source>
        <dbReference type="ARBA" id="ARBA00022664"/>
    </source>
</evidence>
<evidence type="ECO:0000256" key="21">
    <source>
        <dbReference type="ARBA" id="ARBA00030285"/>
    </source>
</evidence>
<evidence type="ECO:0000256" key="1">
    <source>
        <dbReference type="ARBA" id="ARBA00004328"/>
    </source>
</evidence>
<organism evidence="30">
    <name type="scientific">Wenling frogfish filovirus</name>
    <dbReference type="NCBI Taxonomy" id="2116487"/>
    <lineage>
        <taxon>Viruses</taxon>
        <taxon>Riboviria</taxon>
        <taxon>Orthornavirae</taxon>
        <taxon>Negarnaviricota</taxon>
        <taxon>Haploviricotina</taxon>
        <taxon>Monjiviricetes</taxon>
        <taxon>Mononegavirales</taxon>
        <taxon>Filoviridae</taxon>
        <taxon>Striavirus</taxon>
        <taxon>Striavirus antennarii</taxon>
    </lineage>
</organism>
<keyword evidence="10" id="KW-0548">Nucleotidyltransferase</keyword>
<dbReference type="InterPro" id="IPR029063">
    <property type="entry name" value="SAM-dependent_MTases_sf"/>
</dbReference>
<comment type="catalytic activity">
    <reaction evidence="26">
        <text>GTP + H2O = GDP + phosphate + H(+)</text>
        <dbReference type="Rhea" id="RHEA:19669"/>
        <dbReference type="ChEBI" id="CHEBI:15377"/>
        <dbReference type="ChEBI" id="CHEBI:15378"/>
        <dbReference type="ChEBI" id="CHEBI:37565"/>
        <dbReference type="ChEBI" id="CHEBI:43474"/>
        <dbReference type="ChEBI" id="CHEBI:58189"/>
    </reaction>
</comment>
<dbReference type="Gene3D" id="3.40.50.150">
    <property type="entry name" value="Vaccinia Virus protein VP39"/>
    <property type="match status" value="1"/>
</dbReference>
<evidence type="ECO:0000256" key="24">
    <source>
        <dbReference type="ARBA" id="ARBA00047332"/>
    </source>
</evidence>
<accession>A0A2P1GMN0</accession>
<evidence type="ECO:0000256" key="6">
    <source>
        <dbReference type="ARBA" id="ARBA00022603"/>
    </source>
</evidence>
<evidence type="ECO:0000256" key="13">
    <source>
        <dbReference type="ARBA" id="ARBA00022840"/>
    </source>
</evidence>
<comment type="catalytic activity">
    <reaction evidence="19">
        <text>a 5'-end (5'-triphosphoguanosine)-(2'-O-methyladenylyl)-adenylyl-cytidylyl-adenosine in mRNA + S-adenosyl-L-methionine = a 5'-end (N(7)-methyl 5'-triphosphoguanosine)-(2'-O-methyladenylyl)-adenylyl-cytidylyl-adenosine in mRNA + S-adenosyl-L-homocysteine</text>
        <dbReference type="Rhea" id="RHEA:65440"/>
        <dbReference type="Rhea" id="RHEA-COMP:16798"/>
        <dbReference type="Rhea" id="RHEA-COMP:16801"/>
        <dbReference type="ChEBI" id="CHEBI:57856"/>
        <dbReference type="ChEBI" id="CHEBI:59789"/>
        <dbReference type="ChEBI" id="CHEBI:156482"/>
        <dbReference type="ChEBI" id="CHEBI:156483"/>
    </reaction>
</comment>
<evidence type="ECO:0000256" key="11">
    <source>
        <dbReference type="ARBA" id="ARBA00022741"/>
    </source>
</evidence>